<dbReference type="NCBIfam" id="NF002346">
    <property type="entry name" value="PRK01305.2-3"/>
    <property type="match status" value="1"/>
</dbReference>
<dbReference type="Proteomes" id="UP001165678">
    <property type="component" value="Unassembled WGS sequence"/>
</dbReference>
<evidence type="ECO:0000313" key="7">
    <source>
        <dbReference type="EMBL" id="MCX2524654.1"/>
    </source>
</evidence>
<evidence type="ECO:0000256" key="3">
    <source>
        <dbReference type="ARBA" id="ARBA00023315"/>
    </source>
</evidence>
<dbReference type="NCBIfam" id="NF002342">
    <property type="entry name" value="PRK01305.1-3"/>
    <property type="match status" value="1"/>
</dbReference>
<comment type="function">
    <text evidence="4">Functions in the N-end rule pathway of protein degradation where it conjugates Leu from its aminoacyl-tRNA to the N-termini of proteins containing an N-terminal aspartate or glutamate.</text>
</comment>
<protein>
    <recommendedName>
        <fullName evidence="4">Aspartate/glutamate leucyltransferase</fullName>
        <ecNumber evidence="4">2.3.2.29</ecNumber>
    </recommendedName>
</protein>
<dbReference type="PIRSF" id="PIRSF037208">
    <property type="entry name" value="ATE_pro_prd"/>
    <property type="match status" value="1"/>
</dbReference>
<keyword evidence="8" id="KW-1185">Reference proteome</keyword>
<evidence type="ECO:0000256" key="1">
    <source>
        <dbReference type="ARBA" id="ARBA00022490"/>
    </source>
</evidence>
<dbReference type="PANTHER" id="PTHR21367">
    <property type="entry name" value="ARGININE-TRNA-PROTEIN TRANSFERASE 1"/>
    <property type="match status" value="1"/>
</dbReference>
<dbReference type="GO" id="GO:0004057">
    <property type="term" value="F:arginyl-tRNA--protein transferase activity"/>
    <property type="evidence" value="ECO:0007669"/>
    <property type="project" value="InterPro"/>
</dbReference>
<comment type="similarity">
    <text evidence="4">Belongs to the R-transferase family. Bpt subfamily.</text>
</comment>
<keyword evidence="3 4" id="KW-0012">Acyltransferase</keyword>
<dbReference type="InterPro" id="IPR017138">
    <property type="entry name" value="Asp_Glu_LeuTrfase"/>
</dbReference>
<dbReference type="EC" id="2.3.2.29" evidence="4"/>
<evidence type="ECO:0000259" key="5">
    <source>
        <dbReference type="Pfam" id="PF04376"/>
    </source>
</evidence>
<comment type="catalytic activity">
    <reaction evidence="4">
        <text>N-terminal L-glutamyl-[protein] + L-leucyl-tRNA(Leu) = N-terminal L-leucyl-L-glutamyl-[protein] + tRNA(Leu) + H(+)</text>
        <dbReference type="Rhea" id="RHEA:50412"/>
        <dbReference type="Rhea" id="RHEA-COMP:9613"/>
        <dbReference type="Rhea" id="RHEA-COMP:9622"/>
        <dbReference type="Rhea" id="RHEA-COMP:12664"/>
        <dbReference type="Rhea" id="RHEA-COMP:12668"/>
        <dbReference type="ChEBI" id="CHEBI:15378"/>
        <dbReference type="ChEBI" id="CHEBI:64721"/>
        <dbReference type="ChEBI" id="CHEBI:78442"/>
        <dbReference type="ChEBI" id="CHEBI:78494"/>
        <dbReference type="ChEBI" id="CHEBI:133041"/>
        <dbReference type="EC" id="2.3.2.29"/>
    </reaction>
</comment>
<dbReference type="NCBIfam" id="NF002341">
    <property type="entry name" value="PRK01305.1-1"/>
    <property type="match status" value="1"/>
</dbReference>
<dbReference type="Pfam" id="PF04377">
    <property type="entry name" value="ATE_C"/>
    <property type="match status" value="1"/>
</dbReference>
<evidence type="ECO:0000256" key="4">
    <source>
        <dbReference type="HAMAP-Rule" id="MF_00689"/>
    </source>
</evidence>
<dbReference type="InterPro" id="IPR007472">
    <property type="entry name" value="N-end_Aminoacyl_Trfase_C"/>
</dbReference>
<organism evidence="7 8">
    <name type="scientific">Larsenimonas rhizosphaerae</name>
    <dbReference type="NCBI Taxonomy" id="2944682"/>
    <lineage>
        <taxon>Bacteria</taxon>
        <taxon>Pseudomonadati</taxon>
        <taxon>Pseudomonadota</taxon>
        <taxon>Gammaproteobacteria</taxon>
        <taxon>Oceanospirillales</taxon>
        <taxon>Halomonadaceae</taxon>
        <taxon>Larsenimonas</taxon>
    </lineage>
</organism>
<comment type="caution">
    <text evidence="7">The sequence shown here is derived from an EMBL/GenBank/DDBJ whole genome shotgun (WGS) entry which is preliminary data.</text>
</comment>
<dbReference type="HAMAP" id="MF_00689">
    <property type="entry name" value="Bpt"/>
    <property type="match status" value="1"/>
</dbReference>
<dbReference type="GO" id="GO:0005737">
    <property type="term" value="C:cytoplasm"/>
    <property type="evidence" value="ECO:0007669"/>
    <property type="project" value="UniProtKB-SubCell"/>
</dbReference>
<comment type="subcellular location">
    <subcellularLocation>
        <location evidence="4">Cytoplasm</location>
    </subcellularLocation>
</comment>
<feature type="domain" description="N-end rule aminoacyl transferase C-terminal" evidence="6">
    <location>
        <begin position="110"/>
        <end position="233"/>
    </location>
</feature>
<dbReference type="SUPFAM" id="SSF55729">
    <property type="entry name" value="Acyl-CoA N-acyltransferases (Nat)"/>
    <property type="match status" value="1"/>
</dbReference>
<comment type="catalytic activity">
    <reaction evidence="4">
        <text>N-terminal L-aspartyl-[protein] + L-leucyl-tRNA(Leu) = N-terminal L-leucyl-L-aspartyl-[protein] + tRNA(Leu) + H(+)</text>
        <dbReference type="Rhea" id="RHEA:50420"/>
        <dbReference type="Rhea" id="RHEA-COMP:9613"/>
        <dbReference type="Rhea" id="RHEA-COMP:9622"/>
        <dbReference type="Rhea" id="RHEA-COMP:12669"/>
        <dbReference type="Rhea" id="RHEA-COMP:12674"/>
        <dbReference type="ChEBI" id="CHEBI:15378"/>
        <dbReference type="ChEBI" id="CHEBI:64720"/>
        <dbReference type="ChEBI" id="CHEBI:78442"/>
        <dbReference type="ChEBI" id="CHEBI:78494"/>
        <dbReference type="ChEBI" id="CHEBI:133042"/>
        <dbReference type="EC" id="2.3.2.29"/>
    </reaction>
</comment>
<sequence length="245" mass="28664">MSNPTTTRTQDLRFFLTAPHSCSYLENKEAITLFMDPEQPINQDVYSALSLMGFRRSGQHLYRPHCNNCKECLSVRIPVEDFTPNKTQRRLFKRNQYLTVNNLQASFVEEHYLLYERYIAARHQDGDMYPPSREQYASFLTHNNEFSRLIEFRNGAELVAVAAMDELSHGLSAIYTFYSPAPEHAPLSLGTHAVLWQIEQAKSLGLPYVYLGYWIERNRKMAYKTLFRPIEYLEGRSWQRLIDCS</sequence>
<gene>
    <name evidence="4" type="primary">bpt</name>
    <name evidence="7" type="ORF">OQ287_10435</name>
</gene>
<evidence type="ECO:0000259" key="6">
    <source>
        <dbReference type="Pfam" id="PF04377"/>
    </source>
</evidence>
<dbReference type="RefSeq" id="WP_265896384.1">
    <property type="nucleotide sequence ID" value="NZ_JAPIVE010000003.1"/>
</dbReference>
<dbReference type="InterPro" id="IPR030700">
    <property type="entry name" value="N-end_Aminoacyl_Trfase"/>
</dbReference>
<keyword evidence="1 4" id="KW-0963">Cytoplasm</keyword>
<accession>A0AA41ZI74</accession>
<feature type="domain" description="N-end aminoacyl transferase N-terminal" evidence="5">
    <location>
        <begin position="20"/>
        <end position="90"/>
    </location>
</feature>
<dbReference type="GO" id="GO:0008914">
    <property type="term" value="F:leucyl-tRNA--protein transferase activity"/>
    <property type="evidence" value="ECO:0007669"/>
    <property type="project" value="UniProtKB-UniRule"/>
</dbReference>
<name>A0AA41ZI74_9GAMM</name>
<dbReference type="Pfam" id="PF04376">
    <property type="entry name" value="ATE_N"/>
    <property type="match status" value="1"/>
</dbReference>
<keyword evidence="2 4" id="KW-0808">Transferase</keyword>
<dbReference type="InterPro" id="IPR007471">
    <property type="entry name" value="N-end_Aminoacyl_Trfase_N"/>
</dbReference>
<evidence type="ECO:0000256" key="2">
    <source>
        <dbReference type="ARBA" id="ARBA00022679"/>
    </source>
</evidence>
<dbReference type="EMBL" id="JAPIVE010000003">
    <property type="protein sequence ID" value="MCX2524654.1"/>
    <property type="molecule type" value="Genomic_DNA"/>
</dbReference>
<dbReference type="InterPro" id="IPR016181">
    <property type="entry name" value="Acyl_CoA_acyltransferase"/>
</dbReference>
<evidence type="ECO:0000313" key="8">
    <source>
        <dbReference type="Proteomes" id="UP001165678"/>
    </source>
</evidence>
<reference evidence="7" key="1">
    <citation type="submission" date="2022-11" db="EMBL/GenBank/DDBJ databases">
        <title>Larsenimonas rhizosphaerae sp. nov., isolated from a tidal mudflat.</title>
        <authorList>
            <person name="Lee S.D."/>
            <person name="Kim I.S."/>
        </authorList>
    </citation>
    <scope>NUCLEOTIDE SEQUENCE</scope>
    <source>
        <strain evidence="7">GH2-1</strain>
    </source>
</reference>
<dbReference type="PANTHER" id="PTHR21367:SF1">
    <property type="entry name" value="ARGINYL-TRNA--PROTEIN TRANSFERASE 1"/>
    <property type="match status" value="1"/>
</dbReference>
<proteinExistence type="inferred from homology"/>
<dbReference type="AlphaFoldDB" id="A0AA41ZI74"/>
<dbReference type="GO" id="GO:0071596">
    <property type="term" value="P:ubiquitin-dependent protein catabolic process via the N-end rule pathway"/>
    <property type="evidence" value="ECO:0007669"/>
    <property type="project" value="InterPro"/>
</dbReference>